<protein>
    <submittedName>
        <fullName evidence="1">Uncharacterized protein</fullName>
    </submittedName>
</protein>
<accession>A0A3S5BVG0</accession>
<sequence length="183" mass="20102">MVQVVILGKQDSIDSSYPSVNIEDNIAYNDSENGLIPISETTTDALGNFQAGPIPLAIGALPPDTRDFKFDIRNHFSVRLSKPAYEFSLETLNGRIQNQTNLSSVSWSFKAKKLAFLQIKVTTIVENAEAPLSGVLLSVIGDDYRKNKITNLEGYTYFVGLSPALRYIAIASCPLILYPACTH</sequence>
<evidence type="ECO:0000313" key="2">
    <source>
        <dbReference type="Proteomes" id="UP000784294"/>
    </source>
</evidence>
<gene>
    <name evidence="1" type="ORF">PXEA_LOCUS35389</name>
</gene>
<keyword evidence="2" id="KW-1185">Reference proteome</keyword>
<dbReference type="Proteomes" id="UP000784294">
    <property type="component" value="Unassembled WGS sequence"/>
</dbReference>
<dbReference type="OrthoDB" id="10263633at2759"/>
<name>A0A3S5BVG0_9PLAT</name>
<evidence type="ECO:0000313" key="1">
    <source>
        <dbReference type="EMBL" id="VEL41949.1"/>
    </source>
</evidence>
<dbReference type="AlphaFoldDB" id="A0A3S5BVG0"/>
<reference evidence="1" key="1">
    <citation type="submission" date="2018-11" db="EMBL/GenBank/DDBJ databases">
        <authorList>
            <consortium name="Pathogen Informatics"/>
        </authorList>
    </citation>
    <scope>NUCLEOTIDE SEQUENCE</scope>
</reference>
<organism evidence="1 2">
    <name type="scientific">Protopolystoma xenopodis</name>
    <dbReference type="NCBI Taxonomy" id="117903"/>
    <lineage>
        <taxon>Eukaryota</taxon>
        <taxon>Metazoa</taxon>
        <taxon>Spiralia</taxon>
        <taxon>Lophotrochozoa</taxon>
        <taxon>Platyhelminthes</taxon>
        <taxon>Monogenea</taxon>
        <taxon>Polyopisthocotylea</taxon>
        <taxon>Polystomatidea</taxon>
        <taxon>Polystomatidae</taxon>
        <taxon>Protopolystoma</taxon>
    </lineage>
</organism>
<dbReference type="EMBL" id="CAAALY010271817">
    <property type="protein sequence ID" value="VEL41949.1"/>
    <property type="molecule type" value="Genomic_DNA"/>
</dbReference>
<comment type="caution">
    <text evidence="1">The sequence shown here is derived from an EMBL/GenBank/DDBJ whole genome shotgun (WGS) entry which is preliminary data.</text>
</comment>
<proteinExistence type="predicted"/>